<feature type="compositionally biased region" description="Polar residues" evidence="6">
    <location>
        <begin position="343"/>
        <end position="353"/>
    </location>
</feature>
<feature type="compositionally biased region" description="Basic residues" evidence="6">
    <location>
        <begin position="129"/>
        <end position="141"/>
    </location>
</feature>
<keyword evidence="2" id="KW-0677">Repeat</keyword>
<feature type="region of interest" description="Disordered" evidence="6">
    <location>
        <begin position="16"/>
        <end position="390"/>
    </location>
</feature>
<dbReference type="GO" id="GO:0030695">
    <property type="term" value="F:GTPase regulator activity"/>
    <property type="evidence" value="ECO:0007669"/>
    <property type="project" value="UniProtKB-ARBA"/>
</dbReference>
<reference evidence="8 9" key="1">
    <citation type="submission" date="2014-04" db="EMBL/GenBank/DDBJ databases">
        <title>Evolutionary Origins and Diversification of the Mycorrhizal Mutualists.</title>
        <authorList>
            <consortium name="DOE Joint Genome Institute"/>
            <consortium name="Mycorrhizal Genomics Consortium"/>
            <person name="Kohler A."/>
            <person name="Kuo A."/>
            <person name="Nagy L.G."/>
            <person name="Floudas D."/>
            <person name="Copeland A."/>
            <person name="Barry K.W."/>
            <person name="Cichocki N."/>
            <person name="Veneault-Fourrey C."/>
            <person name="LaButti K."/>
            <person name="Lindquist E.A."/>
            <person name="Lipzen A."/>
            <person name="Lundell T."/>
            <person name="Morin E."/>
            <person name="Murat C."/>
            <person name="Riley R."/>
            <person name="Ohm R."/>
            <person name="Sun H."/>
            <person name="Tunlid A."/>
            <person name="Henrissat B."/>
            <person name="Grigoriev I.V."/>
            <person name="Hibbett D.S."/>
            <person name="Martin F."/>
        </authorList>
    </citation>
    <scope>NUCLEOTIDE SEQUENCE [LARGE SCALE GENOMIC DNA]</scope>
    <source>
        <strain evidence="8 9">FD-317 M1</strain>
    </source>
</reference>
<evidence type="ECO:0000256" key="2">
    <source>
        <dbReference type="ARBA" id="ARBA00022737"/>
    </source>
</evidence>
<evidence type="ECO:0000313" key="9">
    <source>
        <dbReference type="Proteomes" id="UP000053593"/>
    </source>
</evidence>
<evidence type="ECO:0000256" key="4">
    <source>
        <dbReference type="ARBA" id="ARBA00023038"/>
    </source>
</evidence>
<dbReference type="CDD" id="cd08368">
    <property type="entry name" value="LIM"/>
    <property type="match status" value="1"/>
</dbReference>
<protein>
    <recommendedName>
        <fullName evidence="7">LIM zinc-binding domain-containing protein</fullName>
    </recommendedName>
</protein>
<proteinExistence type="predicted"/>
<keyword evidence="9" id="KW-1185">Reference proteome</keyword>
<feature type="compositionally biased region" description="Polar residues" evidence="6">
    <location>
        <begin position="378"/>
        <end position="389"/>
    </location>
</feature>
<dbReference type="Gene3D" id="2.10.110.10">
    <property type="entry name" value="Cysteine Rich Protein"/>
    <property type="match status" value="2"/>
</dbReference>
<evidence type="ECO:0000256" key="5">
    <source>
        <dbReference type="PROSITE-ProRule" id="PRU00125"/>
    </source>
</evidence>
<keyword evidence="1 5" id="KW-0479">Metal-binding</keyword>
<dbReference type="PROSITE" id="PS50023">
    <property type="entry name" value="LIM_DOMAIN_2"/>
    <property type="match status" value="1"/>
</dbReference>
<dbReference type="InterPro" id="IPR001781">
    <property type="entry name" value="Znf_LIM"/>
</dbReference>
<keyword evidence="3 5" id="KW-0862">Zinc</keyword>
<dbReference type="SUPFAM" id="SSF57716">
    <property type="entry name" value="Glucocorticoid receptor-like (DNA-binding domain)"/>
    <property type="match status" value="2"/>
</dbReference>
<organism evidence="8 9">
    <name type="scientific">Collybiopsis luxurians FD-317 M1</name>
    <dbReference type="NCBI Taxonomy" id="944289"/>
    <lineage>
        <taxon>Eukaryota</taxon>
        <taxon>Fungi</taxon>
        <taxon>Dikarya</taxon>
        <taxon>Basidiomycota</taxon>
        <taxon>Agaricomycotina</taxon>
        <taxon>Agaricomycetes</taxon>
        <taxon>Agaricomycetidae</taxon>
        <taxon>Agaricales</taxon>
        <taxon>Marasmiineae</taxon>
        <taxon>Omphalotaceae</taxon>
        <taxon>Collybiopsis</taxon>
        <taxon>Collybiopsis luxurians</taxon>
    </lineage>
</organism>
<feature type="compositionally biased region" description="Low complexity" evidence="6">
    <location>
        <begin position="198"/>
        <end position="221"/>
    </location>
</feature>
<name>A0A0D0CUT5_9AGAR</name>
<feature type="compositionally biased region" description="Low complexity" evidence="6">
    <location>
        <begin position="321"/>
        <end position="334"/>
    </location>
</feature>
<dbReference type="OrthoDB" id="1112565at2759"/>
<dbReference type="GO" id="GO:0005634">
    <property type="term" value="C:nucleus"/>
    <property type="evidence" value="ECO:0007669"/>
    <property type="project" value="TreeGrafter"/>
</dbReference>
<dbReference type="CDD" id="cd09397">
    <property type="entry name" value="LIM1_UF1"/>
    <property type="match status" value="1"/>
</dbReference>
<gene>
    <name evidence="8" type="ORF">GYMLUDRAFT_74506</name>
</gene>
<dbReference type="PROSITE" id="PS00478">
    <property type="entry name" value="LIM_DOMAIN_1"/>
    <property type="match status" value="1"/>
</dbReference>
<dbReference type="HOGENOM" id="CLU_445526_0_0_1"/>
<dbReference type="GO" id="GO:0003712">
    <property type="term" value="F:transcription coregulator activity"/>
    <property type="evidence" value="ECO:0007669"/>
    <property type="project" value="TreeGrafter"/>
</dbReference>
<dbReference type="GO" id="GO:0046872">
    <property type="term" value="F:metal ion binding"/>
    <property type="evidence" value="ECO:0007669"/>
    <property type="project" value="UniProtKB-KW"/>
</dbReference>
<dbReference type="EMBL" id="KN834779">
    <property type="protein sequence ID" value="KIK59628.1"/>
    <property type="molecule type" value="Genomic_DNA"/>
</dbReference>
<evidence type="ECO:0000313" key="8">
    <source>
        <dbReference type="EMBL" id="KIK59628.1"/>
    </source>
</evidence>
<feature type="compositionally biased region" description="Polar residues" evidence="6">
    <location>
        <begin position="247"/>
        <end position="288"/>
    </location>
</feature>
<evidence type="ECO:0000256" key="1">
    <source>
        <dbReference type="ARBA" id="ARBA00022723"/>
    </source>
</evidence>
<accession>A0A0D0CUT5</accession>
<dbReference type="PANTHER" id="PTHR24205">
    <property type="entry name" value="FOUR AND A HALF LIM DOMAINS PROTEIN"/>
    <property type="match status" value="1"/>
</dbReference>
<evidence type="ECO:0000256" key="6">
    <source>
        <dbReference type="SAM" id="MobiDB-lite"/>
    </source>
</evidence>
<dbReference type="PANTHER" id="PTHR24205:SF16">
    <property type="entry name" value="GH01042P-RELATED"/>
    <property type="match status" value="1"/>
</dbReference>
<evidence type="ECO:0000259" key="7">
    <source>
        <dbReference type="PROSITE" id="PS50023"/>
    </source>
</evidence>
<feature type="domain" description="LIM zinc-binding" evidence="7">
    <location>
        <begin position="448"/>
        <end position="511"/>
    </location>
</feature>
<dbReference type="Proteomes" id="UP000053593">
    <property type="component" value="Unassembled WGS sequence"/>
</dbReference>
<dbReference type="AlphaFoldDB" id="A0A0D0CUT5"/>
<keyword evidence="4 5" id="KW-0440">LIM domain</keyword>
<dbReference type="SMART" id="SM00132">
    <property type="entry name" value="LIM"/>
    <property type="match status" value="2"/>
</dbReference>
<sequence length="613" mass="65926">MFLGSAVDKAEGGFFDKFRNKIPGLGLDSETDSSLVEDVSTARAGGSATPRAIPSRQDSSASDASSTSSSSALSFGLAYSRSSKSDSSGRRTQKSLGGSKEDGETSGSEYGLAYADSDSTDYEEDQARKSRLTIKSGRSRNSRNGPTPTPGQRAIGLDRLGERPVSGSVYSDDEDGGDDDLRNRLQLDSSPLTRKKSTSSVSSASSTSSAAAIAKALGLSKSSKERGADGYSSMGGPGAPGVARTPSGKSVNQVGRNRSATVSTQRSTTSDGPGRARSNTDSGSSSNKPGMEQIMNGWMTDGPATPPKRAGIGLRDEGPTSPVSPAYYDSSSSSTRGSKLAHRSNTVGVTTPYSRADAAEKMPKLPARSMTERGGHQKNPSISSSTSGASRKRKVRVCVRCDKRIEDGRWISVEPTGEGPQIGRNGEKVERKDKGVLCERCWKNMYLPKCRRCNLPIEKQAVSSSDGQLKGKYHKDCFNCFTCNKPFPDKIFYVYDGRPLCKYHYHEANDSLCAAATCGQPIEGPCIVSHAGDKYHPEHLTCEWSGYPKCEERLNGEYWELDGRMLCEKHAHSGDLGSDWEDDKWDNNNEGRASRAMKRMTRFVDLGALGDLR</sequence>
<dbReference type="Pfam" id="PF00412">
    <property type="entry name" value="LIM"/>
    <property type="match status" value="2"/>
</dbReference>
<evidence type="ECO:0000256" key="3">
    <source>
        <dbReference type="ARBA" id="ARBA00022833"/>
    </source>
</evidence>
<feature type="compositionally biased region" description="Low complexity" evidence="6">
    <location>
        <begin position="59"/>
        <end position="82"/>
    </location>
</feature>